<evidence type="ECO:0000256" key="3">
    <source>
        <dbReference type="ARBA" id="ARBA00022801"/>
    </source>
</evidence>
<dbReference type="InterPro" id="IPR001915">
    <property type="entry name" value="Peptidase_M48"/>
</dbReference>
<evidence type="ECO:0000259" key="7">
    <source>
        <dbReference type="Pfam" id="PF01435"/>
    </source>
</evidence>
<dbReference type="GO" id="GO:0006515">
    <property type="term" value="P:protein quality control for misfolded or incompletely synthesized proteins"/>
    <property type="evidence" value="ECO:0007669"/>
    <property type="project" value="TreeGrafter"/>
</dbReference>
<dbReference type="GeneID" id="76150997"/>
<comment type="caution">
    <text evidence="8">The sequence shown here is derived from an EMBL/GenBank/DDBJ whole genome shotgun (WGS) entry which is preliminary data.</text>
</comment>
<dbReference type="InterPro" id="IPR051156">
    <property type="entry name" value="Mito/Outer_Membr_Metalloprot"/>
</dbReference>
<keyword evidence="5 6" id="KW-0482">Metalloprotease</keyword>
<dbReference type="Gene3D" id="3.30.2010.10">
    <property type="entry name" value="Metalloproteases ('zincins'), catalytic domain"/>
    <property type="match status" value="1"/>
</dbReference>
<keyword evidence="3 6" id="KW-0378">Hydrolase</keyword>
<proteinExistence type="inferred from homology"/>
<dbReference type="Pfam" id="PF01435">
    <property type="entry name" value="Peptidase_M48"/>
    <property type="match status" value="1"/>
</dbReference>
<dbReference type="RefSeq" id="XP_051608375.1">
    <property type="nucleotide sequence ID" value="XM_051752305.1"/>
</dbReference>
<dbReference type="GO" id="GO:0004222">
    <property type="term" value="F:metalloendopeptidase activity"/>
    <property type="evidence" value="ECO:0007669"/>
    <property type="project" value="InterPro"/>
</dbReference>
<keyword evidence="1 6" id="KW-0645">Protease</keyword>
<dbReference type="PANTHER" id="PTHR22726:SF1">
    <property type="entry name" value="METALLOENDOPEPTIDASE OMA1, MITOCHONDRIAL"/>
    <property type="match status" value="1"/>
</dbReference>
<evidence type="ECO:0000313" key="8">
    <source>
        <dbReference type="EMBL" id="KAI5957672.1"/>
    </source>
</evidence>
<evidence type="ECO:0000256" key="2">
    <source>
        <dbReference type="ARBA" id="ARBA00022723"/>
    </source>
</evidence>
<dbReference type="GO" id="GO:0046872">
    <property type="term" value="F:metal ion binding"/>
    <property type="evidence" value="ECO:0007669"/>
    <property type="project" value="UniProtKB-KW"/>
</dbReference>
<evidence type="ECO:0000256" key="5">
    <source>
        <dbReference type="ARBA" id="ARBA00023049"/>
    </source>
</evidence>
<evidence type="ECO:0000256" key="1">
    <source>
        <dbReference type="ARBA" id="ARBA00022670"/>
    </source>
</evidence>
<keyword evidence="9" id="KW-1185">Reference proteome</keyword>
<dbReference type="GO" id="GO:0034982">
    <property type="term" value="P:mitochondrial protein processing"/>
    <property type="evidence" value="ECO:0007669"/>
    <property type="project" value="TreeGrafter"/>
</dbReference>
<sequence>MFRSSIATQIRTGALRQFTKLSTGPFPDHTFARTRAIQIRPYASYRRFNNSNASTNIYEYYLQLLTSRKALYIGGGLLGFYLINLHEAPFTHRLRFIWIPFWIETRIGDYSYRQIMSQYGSMILPHSNPLYGRISNIMNKLLATAIANNEDQTQKRHLKELHWEINIIQNDSLPPNAFILPNGKIFIFSSILPICENDDGLATVLSHELSHQLAQHSSEQLSSQPFYMVLSGVLYSLTGVSWFNDLLINGLFTMPASREMETEADHIGCEILAKSCFNPDQSIQFWERMGREEQRLSKQMGGGGAANSVLGQWFSTHPATTKRIHDIENWLPKLREMRESSGCYEYGRFHDFSANYFKRQ</sequence>
<comment type="similarity">
    <text evidence="6">Belongs to the peptidase M48 family.</text>
</comment>
<dbReference type="EMBL" id="JAIHNG010000120">
    <property type="protein sequence ID" value="KAI5957672.1"/>
    <property type="molecule type" value="Genomic_DNA"/>
</dbReference>
<keyword evidence="2" id="KW-0479">Metal-binding</keyword>
<evidence type="ECO:0000256" key="4">
    <source>
        <dbReference type="ARBA" id="ARBA00022833"/>
    </source>
</evidence>
<comment type="cofactor">
    <cofactor evidence="6">
        <name>Zn(2+)</name>
        <dbReference type="ChEBI" id="CHEBI:29105"/>
    </cofactor>
    <text evidence="6">Binds 1 zinc ion per subunit.</text>
</comment>
<accession>A0AAD5BDQ2</accession>
<dbReference type="AlphaFoldDB" id="A0AAD5BDQ2"/>
<evidence type="ECO:0000313" key="9">
    <source>
        <dbReference type="Proteomes" id="UP001204833"/>
    </source>
</evidence>
<dbReference type="CDD" id="cd07331">
    <property type="entry name" value="M48C_Oma1_like"/>
    <property type="match status" value="1"/>
</dbReference>
<evidence type="ECO:0000256" key="6">
    <source>
        <dbReference type="RuleBase" id="RU003983"/>
    </source>
</evidence>
<gene>
    <name evidence="8" type="ORF">KGF57_002938</name>
</gene>
<dbReference type="Proteomes" id="UP001204833">
    <property type="component" value="Unassembled WGS sequence"/>
</dbReference>
<protein>
    <submittedName>
        <fullName evidence="8">OMA1</fullName>
    </submittedName>
</protein>
<reference evidence="8 9" key="1">
    <citation type="journal article" date="2022" name="DNA Res.">
        <title>Genome analysis of five recently described species of the CUG-Ser clade uncovers Candida theae as a new hybrid lineage with pathogenic potential in the Candida parapsilosis species complex.</title>
        <authorList>
            <person name="Mixao V."/>
            <person name="Del Olmo V."/>
            <person name="Hegedusova E."/>
            <person name="Saus E."/>
            <person name="Pryszcz L."/>
            <person name="Cillingova A."/>
            <person name="Nosek J."/>
            <person name="Gabaldon T."/>
        </authorList>
    </citation>
    <scope>NUCLEOTIDE SEQUENCE [LARGE SCALE GENOMIC DNA]</scope>
    <source>
        <strain evidence="8 9">CBS 12239</strain>
    </source>
</reference>
<feature type="domain" description="Peptidase M48" evidence="7">
    <location>
        <begin position="153"/>
        <end position="330"/>
    </location>
</feature>
<dbReference type="PANTHER" id="PTHR22726">
    <property type="entry name" value="METALLOENDOPEPTIDASE OMA1"/>
    <property type="match status" value="1"/>
</dbReference>
<name>A0AAD5BDQ2_9ASCO</name>
<dbReference type="GO" id="GO:0005743">
    <property type="term" value="C:mitochondrial inner membrane"/>
    <property type="evidence" value="ECO:0007669"/>
    <property type="project" value="TreeGrafter"/>
</dbReference>
<keyword evidence="4 6" id="KW-0862">Zinc</keyword>
<organism evidence="8 9">
    <name type="scientific">Candida theae</name>
    <dbReference type="NCBI Taxonomy" id="1198502"/>
    <lineage>
        <taxon>Eukaryota</taxon>
        <taxon>Fungi</taxon>
        <taxon>Dikarya</taxon>
        <taxon>Ascomycota</taxon>
        <taxon>Saccharomycotina</taxon>
        <taxon>Pichiomycetes</taxon>
        <taxon>Debaryomycetaceae</taxon>
        <taxon>Candida/Lodderomyces clade</taxon>
        <taxon>Candida</taxon>
    </lineage>
</organism>